<dbReference type="EnsemblMetazoa" id="CLYHEMT000908.1">
    <property type="protein sequence ID" value="CLYHEMP000908.1"/>
    <property type="gene ID" value="CLYHEMG000908"/>
</dbReference>
<dbReference type="GO" id="GO:0008061">
    <property type="term" value="F:chitin binding"/>
    <property type="evidence" value="ECO:0007669"/>
    <property type="project" value="InterPro"/>
</dbReference>
<dbReference type="AlphaFoldDB" id="A0A7M5V1Q9"/>
<proteinExistence type="predicted"/>
<dbReference type="SUPFAM" id="SSF57625">
    <property type="entry name" value="Invertebrate chitin-binding proteins"/>
    <property type="match status" value="1"/>
</dbReference>
<name>A0A7M5V1Q9_9CNID</name>
<dbReference type="GO" id="GO:0005576">
    <property type="term" value="C:extracellular region"/>
    <property type="evidence" value="ECO:0007669"/>
    <property type="project" value="InterPro"/>
</dbReference>
<dbReference type="Pfam" id="PF01607">
    <property type="entry name" value="CBM_14"/>
    <property type="match status" value="1"/>
</dbReference>
<feature type="chain" id="PRO_5029854618" description="Chitin-binding type-2 domain-containing protein" evidence="1">
    <location>
        <begin position="20"/>
        <end position="237"/>
    </location>
</feature>
<dbReference type="OrthoDB" id="5945099at2759"/>
<feature type="domain" description="Chitin-binding type-2" evidence="2">
    <location>
        <begin position="33"/>
        <end position="90"/>
    </location>
</feature>
<dbReference type="SMART" id="SM00494">
    <property type="entry name" value="ChtBD2"/>
    <property type="match status" value="1"/>
</dbReference>
<dbReference type="PROSITE" id="PS50940">
    <property type="entry name" value="CHIT_BIND_II"/>
    <property type="match status" value="1"/>
</dbReference>
<evidence type="ECO:0000259" key="2">
    <source>
        <dbReference type="PROSITE" id="PS50940"/>
    </source>
</evidence>
<evidence type="ECO:0000313" key="4">
    <source>
        <dbReference type="Proteomes" id="UP000594262"/>
    </source>
</evidence>
<dbReference type="InterPro" id="IPR036508">
    <property type="entry name" value="Chitin-bd_dom_sf"/>
</dbReference>
<dbReference type="GeneID" id="136809558"/>
<dbReference type="InterPro" id="IPR002557">
    <property type="entry name" value="Chitin-bd_dom"/>
</dbReference>
<protein>
    <recommendedName>
        <fullName evidence="2">Chitin-binding type-2 domain-containing protein</fullName>
    </recommendedName>
</protein>
<accession>A0A7M5V1Q9</accession>
<keyword evidence="4" id="KW-1185">Reference proteome</keyword>
<reference evidence="3" key="1">
    <citation type="submission" date="2021-01" db="UniProtKB">
        <authorList>
            <consortium name="EnsemblMetazoa"/>
        </authorList>
    </citation>
    <scope>IDENTIFICATION</scope>
</reference>
<dbReference type="RefSeq" id="XP_066922197.1">
    <property type="nucleotide sequence ID" value="XM_067066096.1"/>
</dbReference>
<keyword evidence="1" id="KW-0732">Signal</keyword>
<evidence type="ECO:0000256" key="1">
    <source>
        <dbReference type="SAM" id="SignalP"/>
    </source>
</evidence>
<evidence type="ECO:0000313" key="3">
    <source>
        <dbReference type="EnsemblMetazoa" id="CLYHEMP000908.1"/>
    </source>
</evidence>
<dbReference type="Gene3D" id="2.170.140.10">
    <property type="entry name" value="Chitin binding domain"/>
    <property type="match status" value="1"/>
</dbReference>
<organism evidence="3 4">
    <name type="scientific">Clytia hemisphaerica</name>
    <dbReference type="NCBI Taxonomy" id="252671"/>
    <lineage>
        <taxon>Eukaryota</taxon>
        <taxon>Metazoa</taxon>
        <taxon>Cnidaria</taxon>
        <taxon>Hydrozoa</taxon>
        <taxon>Hydroidolina</taxon>
        <taxon>Leptothecata</taxon>
        <taxon>Obeliida</taxon>
        <taxon>Clytiidae</taxon>
        <taxon>Clytia</taxon>
    </lineage>
</organism>
<sequence>MAFKYSFILLALCIGYCSAQAGLIPIDAPFNADTFCKQISRDGNYPFPNDCSKFASCTGDIATFQSCSADLFYNPASDNCVFQKDVECLHRIAENVCYKAKDSGFGHFTIPRSGTLRQLTLQHKSGFVSCDASNSAAESFWGCGLGFRSVQMATVVTRQNNTLLFPFFALGTDGYYGLARTDFRSRTLTLYNFDGEIQITKGEKIRIWHGEDLVNQGEEGNNSGEHCVDVWAVLKRE</sequence>
<dbReference type="Proteomes" id="UP000594262">
    <property type="component" value="Unplaced"/>
</dbReference>
<feature type="signal peptide" evidence="1">
    <location>
        <begin position="1"/>
        <end position="19"/>
    </location>
</feature>